<proteinExistence type="predicted"/>
<evidence type="ECO:0000259" key="3">
    <source>
        <dbReference type="Pfam" id="PF00188"/>
    </source>
</evidence>
<feature type="domain" description="SCP" evidence="3">
    <location>
        <begin position="48"/>
        <end position="160"/>
    </location>
</feature>
<dbReference type="RefSeq" id="WP_275632095.1">
    <property type="nucleotide sequence ID" value="NZ_JARGYD010000002.1"/>
</dbReference>
<dbReference type="PANTHER" id="PTHR31157:SF1">
    <property type="entry name" value="SCP DOMAIN-CONTAINING PROTEIN"/>
    <property type="match status" value="1"/>
</dbReference>
<keyword evidence="5" id="KW-1185">Reference proteome</keyword>
<evidence type="ECO:0000313" key="4">
    <source>
        <dbReference type="EMBL" id="MFC3141649.1"/>
    </source>
</evidence>
<gene>
    <name evidence="4" type="ORF">ACFOGP_02965</name>
</gene>
<comment type="caution">
    <text evidence="4">The sequence shown here is derived from an EMBL/GenBank/DDBJ whole genome shotgun (WGS) entry which is preliminary data.</text>
</comment>
<evidence type="ECO:0000256" key="1">
    <source>
        <dbReference type="SAM" id="MobiDB-lite"/>
    </source>
</evidence>
<dbReference type="Pfam" id="PF00188">
    <property type="entry name" value="CAP"/>
    <property type="match status" value="1"/>
</dbReference>
<dbReference type="PROSITE" id="PS51257">
    <property type="entry name" value="PROKAR_LIPOPROTEIN"/>
    <property type="match status" value="1"/>
</dbReference>
<dbReference type="EMBL" id="JBHRTB010000010">
    <property type="protein sequence ID" value="MFC3141649.1"/>
    <property type="molecule type" value="Genomic_DNA"/>
</dbReference>
<dbReference type="CDD" id="cd05379">
    <property type="entry name" value="CAP_bacterial"/>
    <property type="match status" value="1"/>
</dbReference>
<reference evidence="5" key="1">
    <citation type="journal article" date="2019" name="Int. J. Syst. Evol. Microbiol.">
        <title>The Global Catalogue of Microorganisms (GCM) 10K type strain sequencing project: providing services to taxonomists for standard genome sequencing and annotation.</title>
        <authorList>
            <consortium name="The Broad Institute Genomics Platform"/>
            <consortium name="The Broad Institute Genome Sequencing Center for Infectious Disease"/>
            <person name="Wu L."/>
            <person name="Ma J."/>
        </authorList>
    </citation>
    <scope>NUCLEOTIDE SEQUENCE [LARGE SCALE GENOMIC DNA]</scope>
    <source>
        <strain evidence="5">KCTC 52366</strain>
    </source>
</reference>
<feature type="signal peptide" evidence="2">
    <location>
        <begin position="1"/>
        <end position="16"/>
    </location>
</feature>
<accession>A0ABV7GJA0</accession>
<evidence type="ECO:0000313" key="5">
    <source>
        <dbReference type="Proteomes" id="UP001595632"/>
    </source>
</evidence>
<dbReference type="InterPro" id="IPR014044">
    <property type="entry name" value="CAP_dom"/>
</dbReference>
<dbReference type="Gene3D" id="3.40.33.10">
    <property type="entry name" value="CAP"/>
    <property type="match status" value="1"/>
</dbReference>
<name>A0ABV7GJA0_9RHOB</name>
<feature type="chain" id="PRO_5047538714" evidence="2">
    <location>
        <begin position="17"/>
        <end position="200"/>
    </location>
</feature>
<evidence type="ECO:0000256" key="2">
    <source>
        <dbReference type="SAM" id="SignalP"/>
    </source>
</evidence>
<feature type="region of interest" description="Disordered" evidence="1">
    <location>
        <begin position="179"/>
        <end position="200"/>
    </location>
</feature>
<protein>
    <submittedName>
        <fullName evidence="4">CAP domain-containing protein</fullName>
    </submittedName>
</protein>
<dbReference type="PANTHER" id="PTHR31157">
    <property type="entry name" value="SCP DOMAIN-CONTAINING PROTEIN"/>
    <property type="match status" value="1"/>
</dbReference>
<keyword evidence="2" id="KW-0732">Signal</keyword>
<sequence>MIRPILSLLTCVVLLAACGGPAIQTNANGERIYSLSNGNQGPVQLRMLDSVNALRSANGLRPLQLDSSLNAAALTHSRDMSRQGRPWHFGADGSSPVERVVDAGYTKRMLGENISETYETETETLAAWMQDPLTRGTVMAPEGEDMGFAFQQDANGKIWYTLVVGGGPVLSVLSPAPRANTAPPAPAPTVPVPTTETPGV</sequence>
<organism evidence="4 5">
    <name type="scientific">Psychromarinibacter halotolerans</name>
    <dbReference type="NCBI Taxonomy" id="1775175"/>
    <lineage>
        <taxon>Bacteria</taxon>
        <taxon>Pseudomonadati</taxon>
        <taxon>Pseudomonadota</taxon>
        <taxon>Alphaproteobacteria</taxon>
        <taxon>Rhodobacterales</taxon>
        <taxon>Paracoccaceae</taxon>
        <taxon>Psychromarinibacter</taxon>
    </lineage>
</organism>
<dbReference type="SUPFAM" id="SSF55797">
    <property type="entry name" value="PR-1-like"/>
    <property type="match status" value="1"/>
</dbReference>
<dbReference type="InterPro" id="IPR035940">
    <property type="entry name" value="CAP_sf"/>
</dbReference>
<dbReference type="Proteomes" id="UP001595632">
    <property type="component" value="Unassembled WGS sequence"/>
</dbReference>